<dbReference type="NCBIfam" id="TIGR00063">
    <property type="entry name" value="folE"/>
    <property type="match status" value="1"/>
</dbReference>
<keyword evidence="8" id="KW-0342">GTP-binding</keyword>
<reference evidence="10 11" key="1">
    <citation type="journal article" date="2014" name="Genome Announc.">
        <title>Draft genome sequences of eight enterohepatic helicobacter species isolated from both laboratory and wild rodents.</title>
        <authorList>
            <person name="Sheh A."/>
            <person name="Shen Z."/>
            <person name="Fox J.G."/>
        </authorList>
    </citation>
    <scope>NUCLEOTIDE SEQUENCE [LARGE SCALE GENOMIC DNA]</scope>
    <source>
        <strain evidence="10 11">ATCC 700114</strain>
    </source>
</reference>
<dbReference type="InterPro" id="IPR043134">
    <property type="entry name" value="GTP-CH-I_N"/>
</dbReference>
<keyword evidence="5 8" id="KW-0479">Metal-binding</keyword>
<dbReference type="GO" id="GO:0008270">
    <property type="term" value="F:zinc ion binding"/>
    <property type="evidence" value="ECO:0007669"/>
    <property type="project" value="UniProtKB-UniRule"/>
</dbReference>
<feature type="domain" description="GTP cyclohydrolase I" evidence="9">
    <location>
        <begin position="24"/>
        <end position="199"/>
    </location>
</feature>
<dbReference type="Pfam" id="PF01227">
    <property type="entry name" value="GTP_cyclohydroI"/>
    <property type="match status" value="1"/>
</dbReference>
<dbReference type="PANTHER" id="PTHR11109">
    <property type="entry name" value="GTP CYCLOHYDROLASE I"/>
    <property type="match status" value="1"/>
</dbReference>
<keyword evidence="8" id="KW-0862">Zinc</keyword>
<dbReference type="OrthoDB" id="9801207at2"/>
<dbReference type="UniPathway" id="UPA00848">
    <property type="reaction ID" value="UER00151"/>
</dbReference>
<dbReference type="InterPro" id="IPR020602">
    <property type="entry name" value="GTP_CycHdrlase_I_dom"/>
</dbReference>
<sequence>MSSKNSISEKSNTHMQMHIENTQNYMQNLFQFIGEDGNREGLVKTPERVAKLHETLYSGYAIDPNTILDSVFSDGACNEMVVVRDIEFYSMCEHHLLPFFGKISIGYIPDKKVVGISNLSKLVEVFARRLQIQEKLTTQIADTIMHSLKPKGAMVVCEALHLCMAMRDNAKQNSKILTSAVRGLFQQDSRTRMEFMQLIKT</sequence>
<dbReference type="EC" id="3.5.4.16" evidence="8"/>
<gene>
    <name evidence="8 10" type="primary">folE</name>
    <name evidence="10" type="ORF">LS81_006585</name>
</gene>
<evidence type="ECO:0000256" key="5">
    <source>
        <dbReference type="ARBA" id="ARBA00022723"/>
    </source>
</evidence>
<comment type="catalytic activity">
    <reaction evidence="1 8">
        <text>GTP + H2O = 7,8-dihydroneopterin 3'-triphosphate + formate + H(+)</text>
        <dbReference type="Rhea" id="RHEA:17473"/>
        <dbReference type="ChEBI" id="CHEBI:15377"/>
        <dbReference type="ChEBI" id="CHEBI:15378"/>
        <dbReference type="ChEBI" id="CHEBI:15740"/>
        <dbReference type="ChEBI" id="CHEBI:37565"/>
        <dbReference type="ChEBI" id="CHEBI:58462"/>
        <dbReference type="EC" id="3.5.4.16"/>
    </reaction>
</comment>
<dbReference type="InterPro" id="IPR018234">
    <property type="entry name" value="GTP_CycHdrlase_I_CS"/>
</dbReference>
<comment type="pathway">
    <text evidence="2 8">Cofactor biosynthesis; 7,8-dihydroneopterin triphosphate biosynthesis; 7,8-dihydroneopterin triphosphate from GTP: step 1/1.</text>
</comment>
<dbReference type="Proteomes" id="UP000029878">
    <property type="component" value="Unassembled WGS sequence"/>
</dbReference>
<keyword evidence="7 8" id="KW-0378">Hydrolase</keyword>
<comment type="caution">
    <text evidence="10">The sequence shown here is derived from an EMBL/GenBank/DDBJ whole genome shotgun (WGS) entry which is preliminary data.</text>
</comment>
<evidence type="ECO:0000313" key="11">
    <source>
        <dbReference type="Proteomes" id="UP000029878"/>
    </source>
</evidence>
<accession>A0A4U8S9Z2</accession>
<protein>
    <recommendedName>
        <fullName evidence="8">GTP cyclohydrolase 1</fullName>
        <ecNumber evidence="8">3.5.4.16</ecNumber>
    </recommendedName>
    <alternativeName>
        <fullName evidence="8">GTP cyclohydrolase I</fullName>
        <shortName evidence="8">GTP-CH-I</shortName>
    </alternativeName>
</protein>
<dbReference type="AlphaFoldDB" id="A0A4U8S9Z2"/>
<evidence type="ECO:0000259" key="9">
    <source>
        <dbReference type="Pfam" id="PF01227"/>
    </source>
</evidence>
<comment type="subunit">
    <text evidence="8">Homopolymer.</text>
</comment>
<dbReference type="PANTHER" id="PTHR11109:SF7">
    <property type="entry name" value="GTP CYCLOHYDROLASE 1"/>
    <property type="match status" value="1"/>
</dbReference>
<keyword evidence="6 8" id="KW-0547">Nucleotide-binding</keyword>
<evidence type="ECO:0000256" key="4">
    <source>
        <dbReference type="ARBA" id="ARBA00022563"/>
    </source>
</evidence>
<dbReference type="Gene3D" id="1.10.286.10">
    <property type="match status" value="1"/>
</dbReference>
<dbReference type="GO" id="GO:0046654">
    <property type="term" value="P:tetrahydrofolate biosynthetic process"/>
    <property type="evidence" value="ECO:0007669"/>
    <property type="project" value="UniProtKB-UniRule"/>
</dbReference>
<organism evidence="10 11">
    <name type="scientific">Helicobacter trogontum</name>
    <dbReference type="NCBI Taxonomy" id="50960"/>
    <lineage>
        <taxon>Bacteria</taxon>
        <taxon>Pseudomonadati</taxon>
        <taxon>Campylobacterota</taxon>
        <taxon>Epsilonproteobacteria</taxon>
        <taxon>Campylobacterales</taxon>
        <taxon>Helicobacteraceae</taxon>
        <taxon>Helicobacter</taxon>
    </lineage>
</organism>
<evidence type="ECO:0000256" key="7">
    <source>
        <dbReference type="ARBA" id="ARBA00022801"/>
    </source>
</evidence>
<dbReference type="Gene3D" id="3.30.1130.10">
    <property type="match status" value="1"/>
</dbReference>
<evidence type="ECO:0000256" key="3">
    <source>
        <dbReference type="ARBA" id="ARBA00008085"/>
    </source>
</evidence>
<dbReference type="GO" id="GO:0005525">
    <property type="term" value="F:GTP binding"/>
    <property type="evidence" value="ECO:0007669"/>
    <property type="project" value="UniProtKB-KW"/>
</dbReference>
<comment type="similarity">
    <text evidence="3 8">Belongs to the GTP cyclohydrolase I family.</text>
</comment>
<dbReference type="InterPro" id="IPR001474">
    <property type="entry name" value="GTP_CycHdrlase_I"/>
</dbReference>
<evidence type="ECO:0000256" key="2">
    <source>
        <dbReference type="ARBA" id="ARBA00005080"/>
    </source>
</evidence>
<evidence type="ECO:0000256" key="1">
    <source>
        <dbReference type="ARBA" id="ARBA00001052"/>
    </source>
</evidence>
<dbReference type="PROSITE" id="PS00860">
    <property type="entry name" value="GTP_CYCLOHYDROL_1_2"/>
    <property type="match status" value="1"/>
</dbReference>
<feature type="binding site" evidence="8">
    <location>
        <position position="163"/>
    </location>
    <ligand>
        <name>Zn(2+)</name>
        <dbReference type="ChEBI" id="CHEBI:29105"/>
    </ligand>
</feature>
<dbReference type="GO" id="GO:0006729">
    <property type="term" value="P:tetrahydrobiopterin biosynthetic process"/>
    <property type="evidence" value="ECO:0007669"/>
    <property type="project" value="TreeGrafter"/>
</dbReference>
<dbReference type="GO" id="GO:0005737">
    <property type="term" value="C:cytoplasm"/>
    <property type="evidence" value="ECO:0007669"/>
    <property type="project" value="TreeGrafter"/>
</dbReference>
<dbReference type="FunFam" id="3.30.1130.10:FF:000001">
    <property type="entry name" value="GTP cyclohydrolase 1"/>
    <property type="match status" value="1"/>
</dbReference>
<feature type="binding site" evidence="8">
    <location>
        <position position="95"/>
    </location>
    <ligand>
        <name>Zn(2+)</name>
        <dbReference type="ChEBI" id="CHEBI:29105"/>
    </ligand>
</feature>
<keyword evidence="4 8" id="KW-0554">One-carbon metabolism</keyword>
<dbReference type="NCBIfam" id="NF006825">
    <property type="entry name" value="PRK09347.1-2"/>
    <property type="match status" value="1"/>
</dbReference>
<evidence type="ECO:0000256" key="6">
    <source>
        <dbReference type="ARBA" id="ARBA00022741"/>
    </source>
</evidence>
<proteinExistence type="inferred from homology"/>
<evidence type="ECO:0000313" key="10">
    <source>
        <dbReference type="EMBL" id="TLD82820.1"/>
    </source>
</evidence>
<feature type="binding site" evidence="8">
    <location>
        <position position="92"/>
    </location>
    <ligand>
        <name>Zn(2+)</name>
        <dbReference type="ChEBI" id="CHEBI:29105"/>
    </ligand>
</feature>
<dbReference type="EMBL" id="JRPL02000014">
    <property type="protein sequence ID" value="TLD82820.1"/>
    <property type="molecule type" value="Genomic_DNA"/>
</dbReference>
<evidence type="ECO:0000256" key="8">
    <source>
        <dbReference type="HAMAP-Rule" id="MF_00223"/>
    </source>
</evidence>
<dbReference type="GO" id="GO:0006730">
    <property type="term" value="P:one-carbon metabolic process"/>
    <property type="evidence" value="ECO:0007669"/>
    <property type="project" value="UniProtKB-UniRule"/>
</dbReference>
<dbReference type="InterPro" id="IPR043133">
    <property type="entry name" value="GTP-CH-I_C/QueF"/>
</dbReference>
<name>A0A4U8S9Z2_9HELI</name>
<dbReference type="SUPFAM" id="SSF55620">
    <property type="entry name" value="Tetrahydrobiopterin biosynthesis enzymes-like"/>
    <property type="match status" value="1"/>
</dbReference>
<dbReference type="GO" id="GO:0003934">
    <property type="term" value="F:GTP cyclohydrolase I activity"/>
    <property type="evidence" value="ECO:0007669"/>
    <property type="project" value="UniProtKB-UniRule"/>
</dbReference>
<dbReference type="PROSITE" id="PS00859">
    <property type="entry name" value="GTP_CYCLOHYDROL_1_1"/>
    <property type="match status" value="1"/>
</dbReference>
<dbReference type="HAMAP" id="MF_00223">
    <property type="entry name" value="FolE"/>
    <property type="match status" value="1"/>
</dbReference>
<dbReference type="NCBIfam" id="NF006826">
    <property type="entry name" value="PRK09347.1-3"/>
    <property type="match status" value="1"/>
</dbReference>